<keyword evidence="1" id="KW-0812">Transmembrane</keyword>
<dbReference type="Proteomes" id="UP001144297">
    <property type="component" value="Unassembled WGS sequence"/>
</dbReference>
<sequence>MKSILKWSIFIFFTFFVEQIFIIDGINFNFSFLLIYLFVIHYFFPDIEQKKIAPSEFLPILFFITIGLIEDLFQGVIGPAIISKTLTGYLLILLIKQLFFHWTELFKAIIICIFTIIDEIIYSFIMIYFFNINIGYFMLLKVSFIKGLLNIPFGLILSWRKP</sequence>
<dbReference type="EMBL" id="BSDX01000001">
    <property type="protein sequence ID" value="GLI52787.1"/>
    <property type="molecule type" value="Genomic_DNA"/>
</dbReference>
<gene>
    <name evidence="2" type="ORF">TISLANDTSLP1_04800</name>
</gene>
<keyword evidence="3" id="KW-1185">Reference proteome</keyword>
<dbReference type="AlphaFoldDB" id="A0A9W6LJK6"/>
<feature type="transmembrane region" description="Helical" evidence="1">
    <location>
        <begin position="75"/>
        <end position="96"/>
    </location>
</feature>
<evidence type="ECO:0008006" key="4">
    <source>
        <dbReference type="Google" id="ProtNLM"/>
    </source>
</evidence>
<name>A0A9W6LJK6_9BACT</name>
<feature type="transmembrane region" description="Helical" evidence="1">
    <location>
        <begin position="52"/>
        <end position="69"/>
    </location>
</feature>
<keyword evidence="1" id="KW-1133">Transmembrane helix</keyword>
<evidence type="ECO:0000313" key="2">
    <source>
        <dbReference type="EMBL" id="GLI52787.1"/>
    </source>
</evidence>
<keyword evidence="1" id="KW-0472">Membrane</keyword>
<feature type="transmembrane region" description="Helical" evidence="1">
    <location>
        <begin position="29"/>
        <end position="45"/>
    </location>
</feature>
<proteinExistence type="predicted"/>
<evidence type="ECO:0000256" key="1">
    <source>
        <dbReference type="SAM" id="Phobius"/>
    </source>
</evidence>
<organism evidence="2 3">
    <name type="scientific">Thermodesulfovibrio yellowstonii</name>
    <dbReference type="NCBI Taxonomy" id="28262"/>
    <lineage>
        <taxon>Bacteria</taxon>
        <taxon>Pseudomonadati</taxon>
        <taxon>Nitrospirota</taxon>
        <taxon>Thermodesulfovibrionia</taxon>
        <taxon>Thermodesulfovibrionales</taxon>
        <taxon>Thermodesulfovibrionaceae</taxon>
        <taxon>Thermodesulfovibrio</taxon>
    </lineage>
</organism>
<feature type="transmembrane region" description="Helical" evidence="1">
    <location>
        <begin position="108"/>
        <end position="130"/>
    </location>
</feature>
<feature type="transmembrane region" description="Helical" evidence="1">
    <location>
        <begin position="7"/>
        <end position="23"/>
    </location>
</feature>
<evidence type="ECO:0000313" key="3">
    <source>
        <dbReference type="Proteomes" id="UP001144297"/>
    </source>
</evidence>
<accession>A0A9W6LJK6</accession>
<comment type="caution">
    <text evidence="2">The sequence shown here is derived from an EMBL/GenBank/DDBJ whole genome shotgun (WGS) entry which is preliminary data.</text>
</comment>
<protein>
    <recommendedName>
        <fullName evidence="4">Rod shape-determining protein MreD</fullName>
    </recommendedName>
</protein>
<reference evidence="2" key="1">
    <citation type="submission" date="2022-12" db="EMBL/GenBank/DDBJ databases">
        <title>Reference genome sequencing for broad-spectrum identification of bacterial and archaeal isolates by mass spectrometry.</title>
        <authorList>
            <person name="Sekiguchi Y."/>
            <person name="Tourlousse D.M."/>
        </authorList>
    </citation>
    <scope>NUCLEOTIDE SEQUENCE</scope>
    <source>
        <strain evidence="2">TSL-P1</strain>
    </source>
</reference>
<feature type="transmembrane region" description="Helical" evidence="1">
    <location>
        <begin position="136"/>
        <end position="159"/>
    </location>
</feature>